<protein>
    <submittedName>
        <fullName evidence="1">Uncharacterized protein</fullName>
    </submittedName>
</protein>
<gene>
    <name evidence="1" type="ORF">J0695_14215</name>
</gene>
<dbReference type="Proteomes" id="UP000664167">
    <property type="component" value="Unassembled WGS sequence"/>
</dbReference>
<keyword evidence="2" id="KW-1185">Reference proteome</keyword>
<name>A0A939JED2_9ACTN</name>
<dbReference type="EMBL" id="JAFLRJ010000127">
    <property type="protein sequence ID" value="MBO0512956.1"/>
    <property type="molecule type" value="Genomic_DNA"/>
</dbReference>
<organism evidence="1 2">
    <name type="scientific">Streptomyces beijiangensis</name>
    <dbReference type="NCBI Taxonomy" id="163361"/>
    <lineage>
        <taxon>Bacteria</taxon>
        <taxon>Bacillati</taxon>
        <taxon>Actinomycetota</taxon>
        <taxon>Actinomycetes</taxon>
        <taxon>Kitasatosporales</taxon>
        <taxon>Streptomycetaceae</taxon>
        <taxon>Streptomyces</taxon>
    </lineage>
</organism>
<accession>A0A939JED2</accession>
<dbReference type="AlphaFoldDB" id="A0A939JED2"/>
<proteinExistence type="predicted"/>
<comment type="caution">
    <text evidence="1">The sequence shown here is derived from an EMBL/GenBank/DDBJ whole genome shotgun (WGS) entry which is preliminary data.</text>
</comment>
<reference evidence="1" key="1">
    <citation type="submission" date="2021-03" db="EMBL/GenBank/DDBJ databases">
        <title>Streptomyces poriferae sp. nov., a novel marine sponge-derived Actinobacteria species with anti-MRSA activity.</title>
        <authorList>
            <person name="Sandoval-Powers M."/>
            <person name="Kralova S."/>
            <person name="Nguyen G.-S."/>
            <person name="Fawwal D."/>
            <person name="Degnes K."/>
            <person name="Klinkenberg G."/>
            <person name="Sletta H."/>
            <person name="Wentzel A."/>
            <person name="Liles M.R."/>
        </authorList>
    </citation>
    <scope>NUCLEOTIDE SEQUENCE</scope>
    <source>
        <strain evidence="1">DSM 41794</strain>
    </source>
</reference>
<sequence>MARFFAVPEMLSLDVRKLETSGDYLSAEICSALDDALCCADGLNAIGAPREGQSLSSVRKSLESQLINRLGDAADASDDAAVAHHLRLRSEAVATGDYAAAREYAATTELKVELLIGLVPSWRWPDHRQEFSAILAVKPQGAPRVVTESVDSAVEAIAQSFLAASDPNAIPTLAKLQSYSVVDLVGLAGDAARYPCHFANFLPEDEGDLGTTKKTVVYQNFYLERFKRVSAPLLDATLLAQATTRQDISLAAGPVLLEWFRAHDIAHSYSDGLCRRSGLDLPLIHCARELLADLIGFLTVANSSDQAPAILVAEMLRYARRSPALFADATAARIEYGWLLKSGGIETAISDPDVFSERITELLGLTVSHLVSGDSAYLAQWMNRLADGVPRALHLEESSPGRDVYPLLESLIADRKPNRVRQSIPTAGVRCQHS</sequence>
<evidence type="ECO:0000313" key="1">
    <source>
        <dbReference type="EMBL" id="MBO0512956.1"/>
    </source>
</evidence>
<evidence type="ECO:0000313" key="2">
    <source>
        <dbReference type="Proteomes" id="UP000664167"/>
    </source>
</evidence>
<dbReference type="RefSeq" id="WP_206962385.1">
    <property type="nucleotide sequence ID" value="NZ_BAAAJJ010000007.1"/>
</dbReference>